<dbReference type="PANTHER" id="PTHR10209">
    <property type="entry name" value="OXIDOREDUCTASE, 2OG-FE II OXYGENASE FAMILY PROTEIN"/>
    <property type="match status" value="1"/>
</dbReference>
<accession>A0A8K0SL53</accession>
<evidence type="ECO:0000256" key="3">
    <source>
        <dbReference type="ARBA" id="ARBA00023002"/>
    </source>
</evidence>
<keyword evidence="4 5" id="KW-0408">Iron</keyword>
<reference evidence="7" key="1">
    <citation type="journal article" date="2021" name="Nat. Commun.">
        <title>Genetic determinants of endophytism in the Arabidopsis root mycobiome.</title>
        <authorList>
            <person name="Mesny F."/>
            <person name="Miyauchi S."/>
            <person name="Thiergart T."/>
            <person name="Pickel B."/>
            <person name="Atanasova L."/>
            <person name="Karlsson M."/>
            <person name="Huettel B."/>
            <person name="Barry K.W."/>
            <person name="Haridas S."/>
            <person name="Chen C."/>
            <person name="Bauer D."/>
            <person name="Andreopoulos W."/>
            <person name="Pangilinan J."/>
            <person name="LaButti K."/>
            <person name="Riley R."/>
            <person name="Lipzen A."/>
            <person name="Clum A."/>
            <person name="Drula E."/>
            <person name="Henrissat B."/>
            <person name="Kohler A."/>
            <person name="Grigoriev I.V."/>
            <person name="Martin F.M."/>
            <person name="Hacquard S."/>
        </authorList>
    </citation>
    <scope>NUCLEOTIDE SEQUENCE</scope>
    <source>
        <strain evidence="7">MPI-CAGE-CH-0235</strain>
    </source>
</reference>
<dbReference type="AlphaFoldDB" id="A0A8K0SL53"/>
<dbReference type="PROSITE" id="PS51471">
    <property type="entry name" value="FE2OG_OXY"/>
    <property type="match status" value="1"/>
</dbReference>
<dbReference type="PANTHER" id="PTHR10209:SF804">
    <property type="entry name" value="FE2OG DIOXYGENASE DOMAIN-CONTAINING PROTEIN"/>
    <property type="match status" value="1"/>
</dbReference>
<dbReference type="OrthoDB" id="288590at2759"/>
<dbReference type="EMBL" id="JAGPNK010000017">
    <property type="protein sequence ID" value="KAH7306030.1"/>
    <property type="molecule type" value="Genomic_DNA"/>
</dbReference>
<gene>
    <name evidence="7" type="ORF">B0I35DRAFT_361428</name>
</gene>
<proteinExistence type="inferred from homology"/>
<name>A0A8K0SL53_9HYPO</name>
<evidence type="ECO:0000256" key="2">
    <source>
        <dbReference type="ARBA" id="ARBA00022723"/>
    </source>
</evidence>
<evidence type="ECO:0000256" key="1">
    <source>
        <dbReference type="ARBA" id="ARBA00008056"/>
    </source>
</evidence>
<protein>
    <recommendedName>
        <fullName evidence="6">Fe2OG dioxygenase domain-containing protein</fullName>
    </recommendedName>
</protein>
<dbReference type="Pfam" id="PF14226">
    <property type="entry name" value="DIOX_N"/>
    <property type="match status" value="1"/>
</dbReference>
<evidence type="ECO:0000313" key="7">
    <source>
        <dbReference type="EMBL" id="KAH7306030.1"/>
    </source>
</evidence>
<dbReference type="InterPro" id="IPR044861">
    <property type="entry name" value="IPNS-like_FE2OG_OXY"/>
</dbReference>
<dbReference type="Gene3D" id="2.60.120.330">
    <property type="entry name" value="B-lactam Antibiotic, Isopenicillin N Synthase, Chain"/>
    <property type="match status" value="1"/>
</dbReference>
<feature type="domain" description="Fe2OG dioxygenase" evidence="6">
    <location>
        <begin position="182"/>
        <end position="303"/>
    </location>
</feature>
<organism evidence="7 8">
    <name type="scientific">Stachybotrys elegans</name>
    <dbReference type="NCBI Taxonomy" id="80388"/>
    <lineage>
        <taxon>Eukaryota</taxon>
        <taxon>Fungi</taxon>
        <taxon>Dikarya</taxon>
        <taxon>Ascomycota</taxon>
        <taxon>Pezizomycotina</taxon>
        <taxon>Sordariomycetes</taxon>
        <taxon>Hypocreomycetidae</taxon>
        <taxon>Hypocreales</taxon>
        <taxon>Stachybotryaceae</taxon>
        <taxon>Stachybotrys</taxon>
    </lineage>
</organism>
<dbReference type="GO" id="GO:0044283">
    <property type="term" value="P:small molecule biosynthetic process"/>
    <property type="evidence" value="ECO:0007669"/>
    <property type="project" value="UniProtKB-ARBA"/>
</dbReference>
<dbReference type="SUPFAM" id="SSF51197">
    <property type="entry name" value="Clavaminate synthase-like"/>
    <property type="match status" value="1"/>
</dbReference>
<evidence type="ECO:0000256" key="5">
    <source>
        <dbReference type="RuleBase" id="RU003682"/>
    </source>
</evidence>
<keyword evidence="2 5" id="KW-0479">Metal-binding</keyword>
<dbReference type="PRINTS" id="PR00682">
    <property type="entry name" value="IPNSYNTHASE"/>
</dbReference>
<dbReference type="InterPro" id="IPR005123">
    <property type="entry name" value="Oxoglu/Fe-dep_dioxygenase_dom"/>
</dbReference>
<dbReference type="InterPro" id="IPR026992">
    <property type="entry name" value="DIOX_N"/>
</dbReference>
<keyword evidence="3 5" id="KW-0560">Oxidoreductase</keyword>
<dbReference type="InterPro" id="IPR027443">
    <property type="entry name" value="IPNS-like_sf"/>
</dbReference>
<evidence type="ECO:0000259" key="6">
    <source>
        <dbReference type="PROSITE" id="PS51471"/>
    </source>
</evidence>
<sequence length="341" mass="38202">MNAQSTSALPIIDLDVFRSASPQEVKSAADELLAALKTIGFVYIKNHGIPQPLVDEAFSWSARFFSLPLSEKMKAPHPPEGWHHRGYSSPGREKVTHQVFDQDSLASLRQKAPDAKESFDIGREDDARMRNVWPPEDVMPGFRGFFAKFYRRCFELEDDILSAIATCLDLDSGYFHRFHAGRENQLRLLCYPEVDAGRLQRGEVERIGAHTDYGTMTFLFQDDVGGLEVEDPNNKGIFKPVPSIPGTVVLNIGDFLQRWSNDILKSTMHRVGVPPELAGARRDTAGAAGVLRPRYSIPYFVGTDGHVTVDCIPGCYGPDRPKRYEPVNAREYIDLRANAAY</sequence>
<dbReference type="Proteomes" id="UP000813444">
    <property type="component" value="Unassembled WGS sequence"/>
</dbReference>
<dbReference type="Pfam" id="PF03171">
    <property type="entry name" value="2OG-FeII_Oxy"/>
    <property type="match status" value="1"/>
</dbReference>
<dbReference type="GO" id="GO:0016491">
    <property type="term" value="F:oxidoreductase activity"/>
    <property type="evidence" value="ECO:0007669"/>
    <property type="project" value="UniProtKB-KW"/>
</dbReference>
<dbReference type="GO" id="GO:0046872">
    <property type="term" value="F:metal ion binding"/>
    <property type="evidence" value="ECO:0007669"/>
    <property type="project" value="UniProtKB-KW"/>
</dbReference>
<evidence type="ECO:0000256" key="4">
    <source>
        <dbReference type="ARBA" id="ARBA00023004"/>
    </source>
</evidence>
<keyword evidence="8" id="KW-1185">Reference proteome</keyword>
<comment type="caution">
    <text evidence="7">The sequence shown here is derived from an EMBL/GenBank/DDBJ whole genome shotgun (WGS) entry which is preliminary data.</text>
</comment>
<comment type="similarity">
    <text evidence="1 5">Belongs to the iron/ascorbate-dependent oxidoreductase family.</text>
</comment>
<evidence type="ECO:0000313" key="8">
    <source>
        <dbReference type="Proteomes" id="UP000813444"/>
    </source>
</evidence>